<comment type="caution">
    <text evidence="1">The sequence shown here is derived from an EMBL/GenBank/DDBJ whole genome shotgun (WGS) entry which is preliminary data.</text>
</comment>
<feature type="non-terminal residue" evidence="1">
    <location>
        <position position="1"/>
    </location>
</feature>
<name>A0A9Q3KM09_9BASI</name>
<gene>
    <name evidence="1" type="ORF">O181_121305</name>
</gene>
<dbReference type="AlphaFoldDB" id="A0A9Q3KM09"/>
<accession>A0A9Q3KM09</accession>
<proteinExistence type="predicted"/>
<evidence type="ECO:0000313" key="1">
    <source>
        <dbReference type="EMBL" id="MBW0581590.1"/>
    </source>
</evidence>
<protein>
    <submittedName>
        <fullName evidence="1">Uncharacterized protein</fullName>
    </submittedName>
</protein>
<reference evidence="1" key="1">
    <citation type="submission" date="2021-03" db="EMBL/GenBank/DDBJ databases">
        <title>Draft genome sequence of rust myrtle Austropuccinia psidii MF-1, a brazilian biotype.</title>
        <authorList>
            <person name="Quecine M.C."/>
            <person name="Pachon D.M.R."/>
            <person name="Bonatelli M.L."/>
            <person name="Correr F.H."/>
            <person name="Franceschini L.M."/>
            <person name="Leite T.F."/>
            <person name="Margarido G.R.A."/>
            <person name="Almeida C.A."/>
            <person name="Ferrarezi J.A."/>
            <person name="Labate C.A."/>
        </authorList>
    </citation>
    <scope>NUCLEOTIDE SEQUENCE</scope>
    <source>
        <strain evidence="1">MF-1</strain>
    </source>
</reference>
<dbReference type="Proteomes" id="UP000765509">
    <property type="component" value="Unassembled WGS sequence"/>
</dbReference>
<keyword evidence="2" id="KW-1185">Reference proteome</keyword>
<organism evidence="1 2">
    <name type="scientific">Austropuccinia psidii MF-1</name>
    <dbReference type="NCBI Taxonomy" id="1389203"/>
    <lineage>
        <taxon>Eukaryota</taxon>
        <taxon>Fungi</taxon>
        <taxon>Dikarya</taxon>
        <taxon>Basidiomycota</taxon>
        <taxon>Pucciniomycotina</taxon>
        <taxon>Pucciniomycetes</taxon>
        <taxon>Pucciniales</taxon>
        <taxon>Sphaerophragmiaceae</taxon>
        <taxon>Austropuccinia</taxon>
    </lineage>
</organism>
<evidence type="ECO:0000313" key="2">
    <source>
        <dbReference type="Proteomes" id="UP000765509"/>
    </source>
</evidence>
<dbReference type="EMBL" id="AVOT02110362">
    <property type="protein sequence ID" value="MBW0581590.1"/>
    <property type="molecule type" value="Genomic_DNA"/>
</dbReference>
<sequence length="72" mass="8086">ESELPGRIPTFGDYHKVFKVYLLETDLLATCSRFFPVRCQVEPLVVHAQLKQIFPGVGGAEELDPYPSSHLV</sequence>